<dbReference type="SMART" id="SM00408">
    <property type="entry name" value="IGc2"/>
    <property type="match status" value="2"/>
</dbReference>
<dbReference type="AlphaFoldDB" id="A0AA39KZ57"/>
<dbReference type="FunFam" id="2.60.40.10:FF:000376">
    <property type="entry name" value="CLUMA_CG000981, isoform A"/>
    <property type="match status" value="1"/>
</dbReference>
<feature type="compositionally biased region" description="Basic and acidic residues" evidence="5">
    <location>
        <begin position="373"/>
        <end position="411"/>
    </location>
</feature>
<gene>
    <name evidence="8" type="ORF">PV327_007862</name>
</gene>
<dbReference type="EMBL" id="JAQQBR010000004">
    <property type="protein sequence ID" value="KAK0179036.1"/>
    <property type="molecule type" value="Genomic_DNA"/>
</dbReference>
<evidence type="ECO:0000256" key="1">
    <source>
        <dbReference type="ARBA" id="ARBA00022729"/>
    </source>
</evidence>
<keyword evidence="6" id="KW-0812">Transmembrane</keyword>
<protein>
    <recommendedName>
        <fullName evidence="7">Ig-like domain-containing protein</fullName>
    </recommendedName>
</protein>
<dbReference type="InterPro" id="IPR013783">
    <property type="entry name" value="Ig-like_fold"/>
</dbReference>
<evidence type="ECO:0000313" key="9">
    <source>
        <dbReference type="Proteomes" id="UP001168972"/>
    </source>
</evidence>
<evidence type="ECO:0000313" key="8">
    <source>
        <dbReference type="EMBL" id="KAK0179036.1"/>
    </source>
</evidence>
<feature type="domain" description="Ig-like" evidence="7">
    <location>
        <begin position="25"/>
        <end position="89"/>
    </location>
</feature>
<evidence type="ECO:0000256" key="6">
    <source>
        <dbReference type="SAM" id="Phobius"/>
    </source>
</evidence>
<feature type="domain" description="Ig-like" evidence="7">
    <location>
        <begin position="106"/>
        <end position="216"/>
    </location>
</feature>
<keyword evidence="6" id="KW-0472">Membrane</keyword>
<dbReference type="PANTHER" id="PTHR12231:SF272">
    <property type="entry name" value="DPR-INTERACTING PROTEIN THETA"/>
    <property type="match status" value="1"/>
</dbReference>
<evidence type="ECO:0000256" key="5">
    <source>
        <dbReference type="SAM" id="MobiDB-lite"/>
    </source>
</evidence>
<dbReference type="PROSITE" id="PS50835">
    <property type="entry name" value="IG_LIKE"/>
    <property type="match status" value="3"/>
</dbReference>
<dbReference type="PANTHER" id="PTHR12231">
    <property type="entry name" value="CTX-RELATED TYPE I TRANSMEMBRANE PROTEIN"/>
    <property type="match status" value="1"/>
</dbReference>
<dbReference type="SUPFAM" id="SSF48726">
    <property type="entry name" value="Immunoglobulin"/>
    <property type="match status" value="3"/>
</dbReference>
<feature type="transmembrane region" description="Helical" evidence="6">
    <location>
        <begin position="421"/>
        <end position="444"/>
    </location>
</feature>
<keyword evidence="3" id="KW-1015">Disulfide bond</keyword>
<reference evidence="8" key="2">
    <citation type="submission" date="2023-03" db="EMBL/GenBank/DDBJ databases">
        <authorList>
            <person name="Inwood S.N."/>
            <person name="Skelly J.G."/>
            <person name="Guhlin J."/>
            <person name="Harrop T.W.R."/>
            <person name="Goldson S.G."/>
            <person name="Dearden P.K."/>
        </authorList>
    </citation>
    <scope>NUCLEOTIDE SEQUENCE</scope>
    <source>
        <strain evidence="8">Lincoln</strain>
        <tissue evidence="8">Whole body</tissue>
    </source>
</reference>
<comment type="caution">
    <text evidence="8">The sequence shown here is derived from an EMBL/GenBank/DDBJ whole genome shotgun (WGS) entry which is preliminary data.</text>
</comment>
<organism evidence="8 9">
    <name type="scientific">Microctonus hyperodae</name>
    <name type="common">Parasitoid wasp</name>
    <dbReference type="NCBI Taxonomy" id="165561"/>
    <lineage>
        <taxon>Eukaryota</taxon>
        <taxon>Metazoa</taxon>
        <taxon>Ecdysozoa</taxon>
        <taxon>Arthropoda</taxon>
        <taxon>Hexapoda</taxon>
        <taxon>Insecta</taxon>
        <taxon>Pterygota</taxon>
        <taxon>Neoptera</taxon>
        <taxon>Endopterygota</taxon>
        <taxon>Hymenoptera</taxon>
        <taxon>Apocrita</taxon>
        <taxon>Ichneumonoidea</taxon>
        <taxon>Braconidae</taxon>
        <taxon>Euphorinae</taxon>
        <taxon>Microctonus</taxon>
    </lineage>
</organism>
<feature type="domain" description="Ig-like" evidence="7">
    <location>
        <begin position="227"/>
        <end position="323"/>
    </location>
</feature>
<dbReference type="InterPro" id="IPR036179">
    <property type="entry name" value="Ig-like_dom_sf"/>
</dbReference>
<proteinExistence type="predicted"/>
<reference evidence="8" key="1">
    <citation type="journal article" date="2023" name="bioRxiv">
        <title>Scaffold-level genome assemblies of two parasitoid biocontrol wasps reveal the parthenogenesis mechanism and an associated novel virus.</title>
        <authorList>
            <person name="Inwood S."/>
            <person name="Skelly J."/>
            <person name="Guhlin J."/>
            <person name="Harrop T."/>
            <person name="Goldson S."/>
            <person name="Dearden P."/>
        </authorList>
    </citation>
    <scope>NUCLEOTIDE SEQUENCE</scope>
    <source>
        <strain evidence="8">Lincoln</strain>
        <tissue evidence="8">Whole body</tissue>
    </source>
</reference>
<dbReference type="SMART" id="SM00409">
    <property type="entry name" value="IG"/>
    <property type="match status" value="3"/>
</dbReference>
<feature type="region of interest" description="Disordered" evidence="5">
    <location>
        <begin position="373"/>
        <end position="419"/>
    </location>
</feature>
<name>A0AA39KZ57_MICHY</name>
<keyword evidence="4" id="KW-0393">Immunoglobulin domain</keyword>
<dbReference type="Pfam" id="PF13927">
    <property type="entry name" value="Ig_3"/>
    <property type="match status" value="2"/>
</dbReference>
<dbReference type="Proteomes" id="UP001168972">
    <property type="component" value="Unassembled WGS sequence"/>
</dbReference>
<keyword evidence="1" id="KW-0732">Signal</keyword>
<evidence type="ECO:0000256" key="2">
    <source>
        <dbReference type="ARBA" id="ARBA00022737"/>
    </source>
</evidence>
<dbReference type="InterPro" id="IPR003599">
    <property type="entry name" value="Ig_sub"/>
</dbReference>
<dbReference type="InterPro" id="IPR051170">
    <property type="entry name" value="Neural/epithelial_adhesion"/>
</dbReference>
<evidence type="ECO:0000256" key="3">
    <source>
        <dbReference type="ARBA" id="ARBA00023157"/>
    </source>
</evidence>
<dbReference type="Gene3D" id="2.60.40.10">
    <property type="entry name" value="Immunoglobulins"/>
    <property type="match status" value="3"/>
</dbReference>
<sequence>MDYMDNGCQYINGWLLVVIDIGTLCEVSQTSMVTEVAWLQVNTQTILTIAIHVITKNHRIAVSHSDHTWYLHIREVRESDQGDYMCQINTDPMISQVGHLKIVVPPDILDYPTSTDMVVREGSSVILRCAATGSPMPSITWKRETGELIPFGNNEEGEPKAKRWNIYYESRDICTSDEEGDVSSVNGSILNITRVNRLHMGAYLCIASNGVPPTVSKRIMLIVHFPPMITVQNQLVGSQEGQIITLECHSEAFPKSINYWTRENNDIISSGDGKYEVSWSDNLHMDAYKTHMKLTIREVGPLDYGSYKCIAKNSLGSTDGTIKLYRIDTPTTLPQTTTTTPTPTVMKVEKKPRTKAKLLPTITSNFNEIIDASKSHDHENSGAQLRERPKTDAKSGRNRNSDKNDRLHPDKTAQSMSSKSAGILSFTSSHIGTFIIIIVTLTTLL</sequence>
<evidence type="ECO:0000259" key="7">
    <source>
        <dbReference type="PROSITE" id="PS50835"/>
    </source>
</evidence>
<keyword evidence="2" id="KW-0677">Repeat</keyword>
<keyword evidence="9" id="KW-1185">Reference proteome</keyword>
<dbReference type="InterPro" id="IPR007110">
    <property type="entry name" value="Ig-like_dom"/>
</dbReference>
<evidence type="ECO:0000256" key="4">
    <source>
        <dbReference type="ARBA" id="ARBA00023319"/>
    </source>
</evidence>
<keyword evidence="6" id="KW-1133">Transmembrane helix</keyword>
<dbReference type="InterPro" id="IPR003598">
    <property type="entry name" value="Ig_sub2"/>
</dbReference>
<accession>A0AA39KZ57</accession>
<dbReference type="GO" id="GO:0043005">
    <property type="term" value="C:neuron projection"/>
    <property type="evidence" value="ECO:0007669"/>
    <property type="project" value="TreeGrafter"/>
</dbReference>